<comment type="caution">
    <text evidence="1">The sequence shown here is derived from an EMBL/GenBank/DDBJ whole genome shotgun (WGS) entry which is preliminary data.</text>
</comment>
<evidence type="ECO:0000313" key="2">
    <source>
        <dbReference type="Proteomes" id="UP001234297"/>
    </source>
</evidence>
<keyword evidence="2" id="KW-1185">Reference proteome</keyword>
<proteinExistence type="predicted"/>
<dbReference type="Proteomes" id="UP001234297">
    <property type="component" value="Chromosome 3"/>
</dbReference>
<reference evidence="1 2" key="1">
    <citation type="journal article" date="2022" name="Hortic Res">
        <title>A haplotype resolved chromosomal level avocado genome allows analysis of novel avocado genes.</title>
        <authorList>
            <person name="Nath O."/>
            <person name="Fletcher S.J."/>
            <person name="Hayward A."/>
            <person name="Shaw L.M."/>
            <person name="Masouleh A.K."/>
            <person name="Furtado A."/>
            <person name="Henry R.J."/>
            <person name="Mitter N."/>
        </authorList>
    </citation>
    <scope>NUCLEOTIDE SEQUENCE [LARGE SCALE GENOMIC DNA]</scope>
    <source>
        <strain evidence="2">cv. Hass</strain>
    </source>
</reference>
<dbReference type="EMBL" id="CM056811">
    <property type="protein sequence ID" value="KAJ8636802.1"/>
    <property type="molecule type" value="Genomic_DNA"/>
</dbReference>
<gene>
    <name evidence="1" type="ORF">MRB53_011069</name>
</gene>
<sequence>MKVQDLALVGVTRLSLGISVGKSIMNVIVPRNTTIPTKMKLNYNTGKDGQTALSFSVYRGERVNVTENRFLGKFILSGIPAAPKGETPIIVCFKIDVSGILTVSAKVKKTGLKEKIKISQSTLNLSEEEIELMVKNAEKYKLEDEEYKKTARARRALEIYAYEMRKTINDATLSSRLSIANKTMI</sequence>
<name>A0ACC2LTS6_PERAE</name>
<protein>
    <submittedName>
        <fullName evidence="1">Uncharacterized protein</fullName>
    </submittedName>
</protein>
<organism evidence="1 2">
    <name type="scientific">Persea americana</name>
    <name type="common">Avocado</name>
    <dbReference type="NCBI Taxonomy" id="3435"/>
    <lineage>
        <taxon>Eukaryota</taxon>
        <taxon>Viridiplantae</taxon>
        <taxon>Streptophyta</taxon>
        <taxon>Embryophyta</taxon>
        <taxon>Tracheophyta</taxon>
        <taxon>Spermatophyta</taxon>
        <taxon>Magnoliopsida</taxon>
        <taxon>Magnoliidae</taxon>
        <taxon>Laurales</taxon>
        <taxon>Lauraceae</taxon>
        <taxon>Persea</taxon>
    </lineage>
</organism>
<accession>A0ACC2LTS6</accession>
<evidence type="ECO:0000313" key="1">
    <source>
        <dbReference type="EMBL" id="KAJ8636802.1"/>
    </source>
</evidence>